<evidence type="ECO:0000256" key="3">
    <source>
        <dbReference type="ARBA" id="ARBA00022452"/>
    </source>
</evidence>
<organism evidence="13 14">
    <name type="scientific">Arenimonas maotaiensis</name>
    <dbReference type="NCBI Taxonomy" id="1446479"/>
    <lineage>
        <taxon>Bacteria</taxon>
        <taxon>Pseudomonadati</taxon>
        <taxon>Pseudomonadota</taxon>
        <taxon>Gammaproteobacteria</taxon>
        <taxon>Lysobacterales</taxon>
        <taxon>Lysobacteraceae</taxon>
        <taxon>Arenimonas</taxon>
    </lineage>
</organism>
<evidence type="ECO:0000313" key="13">
    <source>
        <dbReference type="EMBL" id="GGF84939.1"/>
    </source>
</evidence>
<evidence type="ECO:0000256" key="8">
    <source>
        <dbReference type="PROSITE-ProRule" id="PRU01360"/>
    </source>
</evidence>
<proteinExistence type="inferred from homology"/>
<dbReference type="Pfam" id="PF00593">
    <property type="entry name" value="TonB_dep_Rec_b-barrel"/>
    <property type="match status" value="1"/>
</dbReference>
<dbReference type="PANTHER" id="PTHR30069">
    <property type="entry name" value="TONB-DEPENDENT OUTER MEMBRANE RECEPTOR"/>
    <property type="match status" value="1"/>
</dbReference>
<evidence type="ECO:0000256" key="10">
    <source>
        <dbReference type="SAM" id="SignalP"/>
    </source>
</evidence>
<dbReference type="Gene3D" id="2.40.170.20">
    <property type="entry name" value="TonB-dependent receptor, beta-barrel domain"/>
    <property type="match status" value="1"/>
</dbReference>
<comment type="subcellular location">
    <subcellularLocation>
        <location evidence="1 8">Cell outer membrane</location>
        <topology evidence="1 8">Multi-pass membrane protein</topology>
    </subcellularLocation>
</comment>
<dbReference type="AlphaFoldDB" id="A0A917CD45"/>
<comment type="similarity">
    <text evidence="8 9">Belongs to the TonB-dependent receptor family.</text>
</comment>
<dbReference type="Gene3D" id="2.170.130.10">
    <property type="entry name" value="TonB-dependent receptor, plug domain"/>
    <property type="match status" value="1"/>
</dbReference>
<feature type="domain" description="TonB-dependent receptor-like beta-barrel" evidence="11">
    <location>
        <begin position="303"/>
        <end position="658"/>
    </location>
</feature>
<evidence type="ECO:0000256" key="6">
    <source>
        <dbReference type="ARBA" id="ARBA00023136"/>
    </source>
</evidence>
<evidence type="ECO:0000256" key="1">
    <source>
        <dbReference type="ARBA" id="ARBA00004571"/>
    </source>
</evidence>
<dbReference type="RefSeq" id="WP_188447148.1">
    <property type="nucleotide sequence ID" value="NZ_BMFO01000001.1"/>
</dbReference>
<keyword evidence="4 8" id="KW-0812">Transmembrane</keyword>
<feature type="chain" id="PRO_5037692181" evidence="10">
    <location>
        <begin position="22"/>
        <end position="689"/>
    </location>
</feature>
<evidence type="ECO:0000259" key="11">
    <source>
        <dbReference type="Pfam" id="PF00593"/>
    </source>
</evidence>
<dbReference type="InterPro" id="IPR036942">
    <property type="entry name" value="Beta-barrel_TonB_sf"/>
</dbReference>
<dbReference type="InterPro" id="IPR037066">
    <property type="entry name" value="Plug_dom_sf"/>
</dbReference>
<dbReference type="GO" id="GO:0009279">
    <property type="term" value="C:cell outer membrane"/>
    <property type="evidence" value="ECO:0007669"/>
    <property type="project" value="UniProtKB-SubCell"/>
</dbReference>
<sequence>MNRLPLALAITTLLTPALALAQNADEHPHPEAKELDRVQVTASPLRSAIDDVARPISVLAGTELDARKAGTLGQTLEREAGVQSSFFGAGVGRPIIRGQEGARVQTLSGGMSSADVSTVSADHAVSIEPFLADQIEVLRGPAVLLYGSGAIAGAVNVVDGRIPAEPVGAALKGRAEARFGDNDNGKTGALRLDGDIAGTGLSWHLDGFRRDTGDYAIPGYAFHEHLIEEDLAAGGSLDEFVKGKVPNSALETQGAAAGLSWFGDRGWLGAALSRYESDYGIPPGAHAHEAAPDALLPEAAADEFVRIGLRQNRFDVKGGVREVGAFREINLRFSNNTYTHTEFEGGAVGTRFDNRARETRIEAVQNTWRGWDGAFGIQYGTRDFRAEGDEAFVPASRSRDTGLFALQERAFGPFKLELGARHDRVRIASDVAPERSFGANSVALGGIWKLGEAWHLSLNLDRAQRAPTPEELLSDGPHVATGTYEIGDAALDTETARNVELGLHLHSGRIDGKLSLYRNRYDGYIYLRGIGGELDGLPAARWSQGDAEFRGWEAEVTMDLVENASGLWSLRANADRVSAELDDGSNLPRIAPARVGAELLWERQGWSARLGGMRVSAQTDVAAGEEPTSGYTSINANVTYHWDQGDTGYEVFLEGRNLTDAEARAHTSFLKEIAPLPGRSLQAGFRVFF</sequence>
<reference evidence="13" key="1">
    <citation type="journal article" date="2014" name="Int. J. Syst. Evol. Microbiol.">
        <title>Complete genome sequence of Corynebacterium casei LMG S-19264T (=DSM 44701T), isolated from a smear-ripened cheese.</title>
        <authorList>
            <consortium name="US DOE Joint Genome Institute (JGI-PGF)"/>
            <person name="Walter F."/>
            <person name="Albersmeier A."/>
            <person name="Kalinowski J."/>
            <person name="Ruckert C."/>
        </authorList>
    </citation>
    <scope>NUCLEOTIDE SEQUENCE</scope>
    <source>
        <strain evidence="13">CGMCC 1.12726</strain>
    </source>
</reference>
<dbReference type="EMBL" id="BMFO01000001">
    <property type="protein sequence ID" value="GGF84939.1"/>
    <property type="molecule type" value="Genomic_DNA"/>
</dbReference>
<accession>A0A917CD45</accession>
<evidence type="ECO:0000256" key="4">
    <source>
        <dbReference type="ARBA" id="ARBA00022692"/>
    </source>
</evidence>
<name>A0A917CD45_9GAMM</name>
<keyword evidence="6 8" id="KW-0472">Membrane</keyword>
<dbReference type="InterPro" id="IPR012910">
    <property type="entry name" value="Plug_dom"/>
</dbReference>
<evidence type="ECO:0000256" key="5">
    <source>
        <dbReference type="ARBA" id="ARBA00023077"/>
    </source>
</evidence>
<dbReference type="GO" id="GO:0044718">
    <property type="term" value="P:siderophore transmembrane transport"/>
    <property type="evidence" value="ECO:0007669"/>
    <property type="project" value="TreeGrafter"/>
</dbReference>
<keyword evidence="5 9" id="KW-0798">TonB box</keyword>
<evidence type="ECO:0000259" key="12">
    <source>
        <dbReference type="Pfam" id="PF07715"/>
    </source>
</evidence>
<keyword evidence="2 8" id="KW-0813">Transport</keyword>
<dbReference type="PROSITE" id="PS52016">
    <property type="entry name" value="TONB_DEPENDENT_REC_3"/>
    <property type="match status" value="1"/>
</dbReference>
<keyword evidence="7 8" id="KW-0998">Cell outer membrane</keyword>
<evidence type="ECO:0000313" key="14">
    <source>
        <dbReference type="Proteomes" id="UP000632858"/>
    </source>
</evidence>
<gene>
    <name evidence="13" type="primary">phuR</name>
    <name evidence="13" type="ORF">GCM10010960_03710</name>
</gene>
<reference evidence="13" key="2">
    <citation type="submission" date="2020-09" db="EMBL/GenBank/DDBJ databases">
        <authorList>
            <person name="Sun Q."/>
            <person name="Zhou Y."/>
        </authorList>
    </citation>
    <scope>NUCLEOTIDE SEQUENCE</scope>
    <source>
        <strain evidence="13">CGMCC 1.12726</strain>
    </source>
</reference>
<dbReference type="InterPro" id="IPR039426">
    <property type="entry name" value="TonB-dep_rcpt-like"/>
</dbReference>
<feature type="domain" description="TonB-dependent receptor plug" evidence="12">
    <location>
        <begin position="50"/>
        <end position="154"/>
    </location>
</feature>
<protein>
    <submittedName>
        <fullName evidence="13">Ligand-gated channel</fullName>
    </submittedName>
</protein>
<evidence type="ECO:0000256" key="9">
    <source>
        <dbReference type="RuleBase" id="RU003357"/>
    </source>
</evidence>
<evidence type="ECO:0000256" key="7">
    <source>
        <dbReference type="ARBA" id="ARBA00023237"/>
    </source>
</evidence>
<dbReference type="GO" id="GO:0015344">
    <property type="term" value="F:siderophore uptake transmembrane transporter activity"/>
    <property type="evidence" value="ECO:0007669"/>
    <property type="project" value="TreeGrafter"/>
</dbReference>
<keyword evidence="3 8" id="KW-1134">Transmembrane beta strand</keyword>
<dbReference type="Pfam" id="PF07715">
    <property type="entry name" value="Plug"/>
    <property type="match status" value="1"/>
</dbReference>
<keyword evidence="14" id="KW-1185">Reference proteome</keyword>
<dbReference type="InterPro" id="IPR000531">
    <property type="entry name" value="Beta-barrel_TonB"/>
</dbReference>
<dbReference type="Proteomes" id="UP000632858">
    <property type="component" value="Unassembled WGS sequence"/>
</dbReference>
<dbReference type="SUPFAM" id="SSF56935">
    <property type="entry name" value="Porins"/>
    <property type="match status" value="1"/>
</dbReference>
<evidence type="ECO:0000256" key="2">
    <source>
        <dbReference type="ARBA" id="ARBA00022448"/>
    </source>
</evidence>
<dbReference type="PANTHER" id="PTHR30069:SF40">
    <property type="entry name" value="TONB-DEPENDENT RECEPTOR NMB0964-RELATED"/>
    <property type="match status" value="1"/>
</dbReference>
<feature type="signal peptide" evidence="10">
    <location>
        <begin position="1"/>
        <end position="21"/>
    </location>
</feature>
<comment type="caution">
    <text evidence="13">The sequence shown here is derived from an EMBL/GenBank/DDBJ whole genome shotgun (WGS) entry which is preliminary data.</text>
</comment>
<keyword evidence="10" id="KW-0732">Signal</keyword>